<dbReference type="GO" id="GO:0033041">
    <property type="term" value="F:sweet taste receptor activity"/>
    <property type="evidence" value="ECO:0007669"/>
    <property type="project" value="TreeGrafter"/>
</dbReference>
<evidence type="ECO:0000313" key="9">
    <source>
        <dbReference type="EMBL" id="EDV43891.1"/>
    </source>
</evidence>
<dbReference type="AlphaFoldDB" id="B3LXJ7"/>
<dbReference type="PhylomeDB" id="B3LXJ7"/>
<evidence type="ECO:0000256" key="6">
    <source>
        <dbReference type="ARBA" id="ARBA00023170"/>
    </source>
</evidence>
<feature type="transmembrane region" description="Helical" evidence="8">
    <location>
        <begin position="363"/>
        <end position="381"/>
    </location>
</feature>
<dbReference type="GeneID" id="6499088"/>
<dbReference type="OrthoDB" id="6366728at2759"/>
<dbReference type="GO" id="GO:0005886">
    <property type="term" value="C:plasma membrane"/>
    <property type="evidence" value="ECO:0007669"/>
    <property type="project" value="UniProtKB-SubCell"/>
</dbReference>
<dbReference type="PANTHER" id="PTHR21143:SF131">
    <property type="entry name" value="GUSTATORY AND ODORANT RECEPTOR 63A-RELATED"/>
    <property type="match status" value="1"/>
</dbReference>
<evidence type="ECO:0000256" key="8">
    <source>
        <dbReference type="RuleBase" id="RU363108"/>
    </source>
</evidence>
<dbReference type="PANTHER" id="PTHR21143">
    <property type="entry name" value="INVERTEBRATE GUSTATORY RECEPTOR"/>
    <property type="match status" value="1"/>
</dbReference>
<proteinExistence type="inferred from homology"/>
<dbReference type="GO" id="GO:0030425">
    <property type="term" value="C:dendrite"/>
    <property type="evidence" value="ECO:0007669"/>
    <property type="project" value="TreeGrafter"/>
</dbReference>
<gene>
    <name evidence="9" type="primary">Dana\GF16291</name>
    <name evidence="9" type="synonym">dana_GLEANR_17562</name>
    <name evidence="9" type="ORF">GF16291</name>
</gene>
<evidence type="ECO:0000313" key="10">
    <source>
        <dbReference type="Proteomes" id="UP000007801"/>
    </source>
</evidence>
<dbReference type="KEGG" id="dan:6499088"/>
<sequence length="396" mass="46240">MAVRRKNRLLATALPYLQVFSVFVSFERTLDQRFRKYLMSAYVAYAIAILLVVFYESYENILSINLEVVEYNLEDFTKVMGNIQKALLSVVALCNHLNMLFNYRRLGGIYEEIANLETEIEDASQYFGGQKHRTSFRMRLNIKIGLGLVVIMVVLPRCTYESMGPFLTSTNKTVTEFILVMQQFKALEYCVFVMLVHELLLLLRHTLQQLQLELVDCQDRDMLQALCVALKRNQRLVGQIWRLVNELGSYFSLPMIMLFLYNCVTILHMINWAYINTFIENDCCEFERFWVCLLLLLNLLYTCYLSQRCTDTYNSFPRILHQIRCNSINFSTLTMGLKEYLLQMQHLKIFFSCGGFFNINLKYCGGVVITLMGYIIILLQFKMQAIAQKKYSAALS</sequence>
<name>B3LXJ7_DROAN</name>
<protein>
    <recommendedName>
        <fullName evidence="8">Gustatory receptor</fullName>
    </recommendedName>
</protein>
<dbReference type="eggNOG" id="ENOG502T7X7">
    <property type="taxonomic scope" value="Eukaryota"/>
</dbReference>
<dbReference type="GO" id="GO:0007165">
    <property type="term" value="P:signal transduction"/>
    <property type="evidence" value="ECO:0007669"/>
    <property type="project" value="UniProtKB-KW"/>
</dbReference>
<comment type="similarity">
    <text evidence="8">Belongs to the insect chemoreceptor superfamily. Gustatory receptor (GR) family.</text>
</comment>
<dbReference type="GO" id="GO:0030424">
    <property type="term" value="C:axon"/>
    <property type="evidence" value="ECO:0007669"/>
    <property type="project" value="TreeGrafter"/>
</dbReference>
<accession>B3LXJ7</accession>
<evidence type="ECO:0000256" key="2">
    <source>
        <dbReference type="ARBA" id="ARBA00022475"/>
    </source>
</evidence>
<evidence type="ECO:0000256" key="3">
    <source>
        <dbReference type="ARBA" id="ARBA00022692"/>
    </source>
</evidence>
<dbReference type="OMA" id="INPLVAC"/>
<evidence type="ECO:0000256" key="1">
    <source>
        <dbReference type="ARBA" id="ARBA00004651"/>
    </source>
</evidence>
<keyword evidence="2 8" id="KW-1003">Cell membrane</keyword>
<feature type="transmembrane region" description="Helical" evidence="8">
    <location>
        <begin position="250"/>
        <end position="275"/>
    </location>
</feature>
<keyword evidence="6 8" id="KW-0675">Receptor</keyword>
<dbReference type="Proteomes" id="UP000007801">
    <property type="component" value="Unassembled WGS sequence"/>
</dbReference>
<feature type="transmembrane region" description="Helical" evidence="8">
    <location>
        <begin position="287"/>
        <end position="305"/>
    </location>
</feature>
<dbReference type="InParanoid" id="B3LXJ7"/>
<evidence type="ECO:0000256" key="7">
    <source>
        <dbReference type="ARBA" id="ARBA00023224"/>
    </source>
</evidence>
<comment type="caution">
    <text evidence="8">Lacks conserved residue(s) required for the propagation of feature annotation.</text>
</comment>
<keyword evidence="5 8" id="KW-0472">Membrane</keyword>
<reference evidence="9 10" key="1">
    <citation type="journal article" date="2007" name="Nature">
        <title>Evolution of genes and genomes on the Drosophila phylogeny.</title>
        <authorList>
            <consortium name="Drosophila 12 Genomes Consortium"/>
            <person name="Clark A.G."/>
            <person name="Eisen M.B."/>
            <person name="Smith D.R."/>
            <person name="Bergman C.M."/>
            <person name="Oliver B."/>
            <person name="Markow T.A."/>
            <person name="Kaufman T.C."/>
            <person name="Kellis M."/>
            <person name="Gelbart W."/>
            <person name="Iyer V.N."/>
            <person name="Pollard D.A."/>
            <person name="Sackton T.B."/>
            <person name="Larracuente A.M."/>
            <person name="Singh N.D."/>
            <person name="Abad J.P."/>
            <person name="Abt D.N."/>
            <person name="Adryan B."/>
            <person name="Aguade M."/>
            <person name="Akashi H."/>
            <person name="Anderson W.W."/>
            <person name="Aquadro C.F."/>
            <person name="Ardell D.H."/>
            <person name="Arguello R."/>
            <person name="Artieri C.G."/>
            <person name="Barbash D.A."/>
            <person name="Barker D."/>
            <person name="Barsanti P."/>
            <person name="Batterham P."/>
            <person name="Batzoglou S."/>
            <person name="Begun D."/>
            <person name="Bhutkar A."/>
            <person name="Blanco E."/>
            <person name="Bosak S.A."/>
            <person name="Bradley R.K."/>
            <person name="Brand A.D."/>
            <person name="Brent M.R."/>
            <person name="Brooks A.N."/>
            <person name="Brown R.H."/>
            <person name="Butlin R.K."/>
            <person name="Caggese C."/>
            <person name="Calvi B.R."/>
            <person name="Bernardo de Carvalho A."/>
            <person name="Caspi A."/>
            <person name="Castrezana S."/>
            <person name="Celniker S.E."/>
            <person name="Chang J.L."/>
            <person name="Chapple C."/>
            <person name="Chatterji S."/>
            <person name="Chinwalla A."/>
            <person name="Civetta A."/>
            <person name="Clifton S.W."/>
            <person name="Comeron J.M."/>
            <person name="Costello J.C."/>
            <person name="Coyne J.A."/>
            <person name="Daub J."/>
            <person name="David R.G."/>
            <person name="Delcher A.L."/>
            <person name="Delehaunty K."/>
            <person name="Do C.B."/>
            <person name="Ebling H."/>
            <person name="Edwards K."/>
            <person name="Eickbush T."/>
            <person name="Evans J.D."/>
            <person name="Filipski A."/>
            <person name="Findeiss S."/>
            <person name="Freyhult E."/>
            <person name="Fulton L."/>
            <person name="Fulton R."/>
            <person name="Garcia A.C."/>
            <person name="Gardiner A."/>
            <person name="Garfield D.A."/>
            <person name="Garvin B.E."/>
            <person name="Gibson G."/>
            <person name="Gilbert D."/>
            <person name="Gnerre S."/>
            <person name="Godfrey J."/>
            <person name="Good R."/>
            <person name="Gotea V."/>
            <person name="Gravely B."/>
            <person name="Greenberg A.J."/>
            <person name="Griffiths-Jones S."/>
            <person name="Gross S."/>
            <person name="Guigo R."/>
            <person name="Gustafson E.A."/>
            <person name="Haerty W."/>
            <person name="Hahn M.W."/>
            <person name="Halligan D.L."/>
            <person name="Halpern A.L."/>
            <person name="Halter G.M."/>
            <person name="Han M.V."/>
            <person name="Heger A."/>
            <person name="Hillier L."/>
            <person name="Hinrichs A.S."/>
            <person name="Holmes I."/>
            <person name="Hoskins R.A."/>
            <person name="Hubisz M.J."/>
            <person name="Hultmark D."/>
            <person name="Huntley M.A."/>
            <person name="Jaffe D.B."/>
            <person name="Jagadeeshan S."/>
            <person name="Jeck W.R."/>
            <person name="Johnson J."/>
            <person name="Jones C.D."/>
            <person name="Jordan W.C."/>
            <person name="Karpen G.H."/>
            <person name="Kataoka E."/>
            <person name="Keightley P.D."/>
            <person name="Kheradpour P."/>
            <person name="Kirkness E.F."/>
            <person name="Koerich L.B."/>
            <person name="Kristiansen K."/>
            <person name="Kudrna D."/>
            <person name="Kulathinal R.J."/>
            <person name="Kumar S."/>
            <person name="Kwok R."/>
            <person name="Lander E."/>
            <person name="Langley C.H."/>
            <person name="Lapoint R."/>
            <person name="Lazzaro B.P."/>
            <person name="Lee S.J."/>
            <person name="Levesque L."/>
            <person name="Li R."/>
            <person name="Lin C.F."/>
            <person name="Lin M.F."/>
            <person name="Lindblad-Toh K."/>
            <person name="Llopart A."/>
            <person name="Long M."/>
            <person name="Low L."/>
            <person name="Lozovsky E."/>
            <person name="Lu J."/>
            <person name="Luo M."/>
            <person name="Machado C.A."/>
            <person name="Makalowski W."/>
            <person name="Marzo M."/>
            <person name="Matsuda M."/>
            <person name="Matzkin L."/>
            <person name="McAllister B."/>
            <person name="McBride C.S."/>
            <person name="McKernan B."/>
            <person name="McKernan K."/>
            <person name="Mendez-Lago M."/>
            <person name="Minx P."/>
            <person name="Mollenhauer M.U."/>
            <person name="Montooth K."/>
            <person name="Mount S.M."/>
            <person name="Mu X."/>
            <person name="Myers E."/>
            <person name="Negre B."/>
            <person name="Newfeld S."/>
            <person name="Nielsen R."/>
            <person name="Noor M.A."/>
            <person name="O'Grady P."/>
            <person name="Pachter L."/>
            <person name="Papaceit M."/>
            <person name="Parisi M.J."/>
            <person name="Parisi M."/>
            <person name="Parts L."/>
            <person name="Pedersen J.S."/>
            <person name="Pesole G."/>
            <person name="Phillippy A.M."/>
            <person name="Ponting C.P."/>
            <person name="Pop M."/>
            <person name="Porcelli D."/>
            <person name="Powell J.R."/>
            <person name="Prohaska S."/>
            <person name="Pruitt K."/>
            <person name="Puig M."/>
            <person name="Quesneville H."/>
            <person name="Ram K.R."/>
            <person name="Rand D."/>
            <person name="Rasmussen M.D."/>
            <person name="Reed L.K."/>
            <person name="Reenan R."/>
            <person name="Reily A."/>
            <person name="Remington K.A."/>
            <person name="Rieger T.T."/>
            <person name="Ritchie M.G."/>
            <person name="Robin C."/>
            <person name="Rogers Y.H."/>
            <person name="Rohde C."/>
            <person name="Rozas J."/>
            <person name="Rubenfield M.J."/>
            <person name="Ruiz A."/>
            <person name="Russo S."/>
            <person name="Salzberg S.L."/>
            <person name="Sanchez-Gracia A."/>
            <person name="Saranga D.J."/>
            <person name="Sato H."/>
            <person name="Schaeffer S.W."/>
            <person name="Schatz M.C."/>
            <person name="Schlenke T."/>
            <person name="Schwartz R."/>
            <person name="Segarra C."/>
            <person name="Singh R.S."/>
            <person name="Sirot L."/>
            <person name="Sirota M."/>
            <person name="Sisneros N.B."/>
            <person name="Smith C.D."/>
            <person name="Smith T.F."/>
            <person name="Spieth J."/>
            <person name="Stage D.E."/>
            <person name="Stark A."/>
            <person name="Stephan W."/>
            <person name="Strausberg R.L."/>
            <person name="Strempel S."/>
            <person name="Sturgill D."/>
            <person name="Sutton G."/>
            <person name="Sutton G.G."/>
            <person name="Tao W."/>
            <person name="Teichmann S."/>
            <person name="Tobari Y.N."/>
            <person name="Tomimura Y."/>
            <person name="Tsolas J.M."/>
            <person name="Valente V.L."/>
            <person name="Venter E."/>
            <person name="Venter J.C."/>
            <person name="Vicario S."/>
            <person name="Vieira F.G."/>
            <person name="Vilella A.J."/>
            <person name="Villasante A."/>
            <person name="Walenz B."/>
            <person name="Wang J."/>
            <person name="Wasserman M."/>
            <person name="Watts T."/>
            <person name="Wilson D."/>
            <person name="Wilson R.K."/>
            <person name="Wing R.A."/>
            <person name="Wolfner M.F."/>
            <person name="Wong A."/>
            <person name="Wong G.K."/>
            <person name="Wu C.I."/>
            <person name="Wu G."/>
            <person name="Yamamoto D."/>
            <person name="Yang H.P."/>
            <person name="Yang S.P."/>
            <person name="Yorke J.A."/>
            <person name="Yoshida K."/>
            <person name="Zdobnov E."/>
            <person name="Zhang P."/>
            <person name="Zhang Y."/>
            <person name="Zimin A.V."/>
            <person name="Baldwin J."/>
            <person name="Abdouelleil A."/>
            <person name="Abdulkadir J."/>
            <person name="Abebe A."/>
            <person name="Abera B."/>
            <person name="Abreu J."/>
            <person name="Acer S.C."/>
            <person name="Aftuck L."/>
            <person name="Alexander A."/>
            <person name="An P."/>
            <person name="Anderson E."/>
            <person name="Anderson S."/>
            <person name="Arachi H."/>
            <person name="Azer M."/>
            <person name="Bachantsang P."/>
            <person name="Barry A."/>
            <person name="Bayul T."/>
            <person name="Berlin A."/>
            <person name="Bessette D."/>
            <person name="Bloom T."/>
            <person name="Blye J."/>
            <person name="Boguslavskiy L."/>
            <person name="Bonnet C."/>
            <person name="Boukhgalter B."/>
            <person name="Bourzgui I."/>
            <person name="Brown A."/>
            <person name="Cahill P."/>
            <person name="Channer S."/>
            <person name="Cheshatsang Y."/>
            <person name="Chuda L."/>
            <person name="Citroen M."/>
            <person name="Collymore A."/>
            <person name="Cooke P."/>
            <person name="Costello M."/>
            <person name="D'Aco K."/>
            <person name="Daza R."/>
            <person name="De Haan G."/>
            <person name="DeGray S."/>
            <person name="DeMaso C."/>
            <person name="Dhargay N."/>
            <person name="Dooley K."/>
            <person name="Dooley E."/>
            <person name="Doricent M."/>
            <person name="Dorje P."/>
            <person name="Dorjee K."/>
            <person name="Dupes A."/>
            <person name="Elong R."/>
            <person name="Falk J."/>
            <person name="Farina A."/>
            <person name="Faro S."/>
            <person name="Ferguson D."/>
            <person name="Fisher S."/>
            <person name="Foley C.D."/>
            <person name="Franke A."/>
            <person name="Friedrich D."/>
            <person name="Gadbois L."/>
            <person name="Gearin G."/>
            <person name="Gearin C.R."/>
            <person name="Giannoukos G."/>
            <person name="Goode T."/>
            <person name="Graham J."/>
            <person name="Grandbois E."/>
            <person name="Grewal S."/>
            <person name="Gyaltsen K."/>
            <person name="Hafez N."/>
            <person name="Hagos B."/>
            <person name="Hall J."/>
            <person name="Henson C."/>
            <person name="Hollinger A."/>
            <person name="Honan T."/>
            <person name="Huard M.D."/>
            <person name="Hughes L."/>
            <person name="Hurhula B."/>
            <person name="Husby M.E."/>
            <person name="Kamat A."/>
            <person name="Kanga B."/>
            <person name="Kashin S."/>
            <person name="Khazanovich D."/>
            <person name="Kisner P."/>
            <person name="Lance K."/>
            <person name="Lara M."/>
            <person name="Lee W."/>
            <person name="Lennon N."/>
            <person name="Letendre F."/>
            <person name="LeVine R."/>
            <person name="Lipovsky A."/>
            <person name="Liu X."/>
            <person name="Liu J."/>
            <person name="Liu S."/>
            <person name="Lokyitsang T."/>
            <person name="Lokyitsang Y."/>
            <person name="Lubonja R."/>
            <person name="Lui A."/>
            <person name="MacDonald P."/>
            <person name="Magnisalis V."/>
            <person name="Maru K."/>
            <person name="Matthews C."/>
            <person name="McCusker W."/>
            <person name="McDonough S."/>
            <person name="Mehta T."/>
            <person name="Meldrim J."/>
            <person name="Meneus L."/>
            <person name="Mihai O."/>
            <person name="Mihalev A."/>
            <person name="Mihova T."/>
            <person name="Mittelman R."/>
            <person name="Mlenga V."/>
            <person name="Montmayeur A."/>
            <person name="Mulrain L."/>
            <person name="Navidi A."/>
            <person name="Naylor J."/>
            <person name="Negash T."/>
            <person name="Nguyen T."/>
            <person name="Nguyen N."/>
            <person name="Nicol R."/>
            <person name="Norbu C."/>
            <person name="Norbu N."/>
            <person name="Novod N."/>
            <person name="O'Neill B."/>
            <person name="Osman S."/>
            <person name="Markiewicz E."/>
            <person name="Oyono O.L."/>
            <person name="Patti C."/>
            <person name="Phunkhang P."/>
            <person name="Pierre F."/>
            <person name="Priest M."/>
            <person name="Raghuraman S."/>
            <person name="Rege F."/>
            <person name="Reyes R."/>
            <person name="Rise C."/>
            <person name="Rogov P."/>
            <person name="Ross K."/>
            <person name="Ryan E."/>
            <person name="Settipalli S."/>
            <person name="Shea T."/>
            <person name="Sherpa N."/>
            <person name="Shi L."/>
            <person name="Shih D."/>
            <person name="Sparrow T."/>
            <person name="Spaulding J."/>
            <person name="Stalker J."/>
            <person name="Stange-Thomann N."/>
            <person name="Stavropoulos S."/>
            <person name="Stone C."/>
            <person name="Strader C."/>
            <person name="Tesfaye S."/>
            <person name="Thomson T."/>
            <person name="Thoulutsang Y."/>
            <person name="Thoulutsang D."/>
            <person name="Topham K."/>
            <person name="Topping I."/>
            <person name="Tsamla T."/>
            <person name="Vassiliev H."/>
            <person name="Vo A."/>
            <person name="Wangchuk T."/>
            <person name="Wangdi T."/>
            <person name="Weiand M."/>
            <person name="Wilkinson J."/>
            <person name="Wilson A."/>
            <person name="Yadav S."/>
            <person name="Young G."/>
            <person name="Yu Q."/>
            <person name="Zembek L."/>
            <person name="Zhong D."/>
            <person name="Zimmer A."/>
            <person name="Zwirko Z."/>
            <person name="Jaffe D.B."/>
            <person name="Alvarez P."/>
            <person name="Brockman W."/>
            <person name="Butler J."/>
            <person name="Chin C."/>
            <person name="Gnerre S."/>
            <person name="Grabherr M."/>
            <person name="Kleber M."/>
            <person name="Mauceli E."/>
            <person name="MacCallum I."/>
        </authorList>
    </citation>
    <scope>NUCLEOTIDE SEQUENCE [LARGE SCALE GENOMIC DNA]</scope>
    <source>
        <strain evidence="10">Tucson 14024-0371.13</strain>
    </source>
</reference>
<dbReference type="GO" id="GO:0043025">
    <property type="term" value="C:neuronal cell body"/>
    <property type="evidence" value="ECO:0007669"/>
    <property type="project" value="TreeGrafter"/>
</dbReference>
<dbReference type="HOGENOM" id="CLU_682014_0_0_1"/>
<keyword evidence="10" id="KW-1185">Reference proteome</keyword>
<organism evidence="9 10">
    <name type="scientific">Drosophila ananassae</name>
    <name type="common">Fruit fly</name>
    <dbReference type="NCBI Taxonomy" id="7217"/>
    <lineage>
        <taxon>Eukaryota</taxon>
        <taxon>Metazoa</taxon>
        <taxon>Ecdysozoa</taxon>
        <taxon>Arthropoda</taxon>
        <taxon>Hexapoda</taxon>
        <taxon>Insecta</taxon>
        <taxon>Pterygota</taxon>
        <taxon>Neoptera</taxon>
        <taxon>Endopterygota</taxon>
        <taxon>Diptera</taxon>
        <taxon>Brachycera</taxon>
        <taxon>Muscomorpha</taxon>
        <taxon>Ephydroidea</taxon>
        <taxon>Drosophilidae</taxon>
        <taxon>Drosophila</taxon>
        <taxon>Sophophora</taxon>
    </lineage>
</organism>
<evidence type="ECO:0000256" key="5">
    <source>
        <dbReference type="ARBA" id="ARBA00023136"/>
    </source>
</evidence>
<keyword evidence="4 8" id="KW-1133">Transmembrane helix</keyword>
<comment type="subcellular location">
    <subcellularLocation>
        <location evidence="1 8">Cell membrane</location>
        <topology evidence="1 8">Multi-pass membrane protein</topology>
    </subcellularLocation>
</comment>
<keyword evidence="3 8" id="KW-0812">Transmembrane</keyword>
<dbReference type="Pfam" id="PF08395">
    <property type="entry name" value="7tm_7"/>
    <property type="match status" value="1"/>
</dbReference>
<dbReference type="STRING" id="7217.B3LXJ7"/>
<dbReference type="InterPro" id="IPR013604">
    <property type="entry name" value="7TM_chemorcpt"/>
</dbReference>
<feature type="transmembrane region" description="Helical" evidence="8">
    <location>
        <begin position="140"/>
        <end position="157"/>
    </location>
</feature>
<comment type="function">
    <text evidence="8">Gustatory receptor which mediates acceptance or avoidance behavior, depending on its substrates.</text>
</comment>
<feature type="transmembrane region" description="Helical" evidence="8">
    <location>
        <begin position="37"/>
        <end position="55"/>
    </location>
</feature>
<dbReference type="FunCoup" id="B3LXJ7">
    <property type="interactions" value="12"/>
</dbReference>
<keyword evidence="7 8" id="KW-0807">Transducer</keyword>
<dbReference type="EMBL" id="CH902617">
    <property type="protein sequence ID" value="EDV43891.1"/>
    <property type="molecule type" value="Genomic_DNA"/>
</dbReference>
<evidence type="ECO:0000256" key="4">
    <source>
        <dbReference type="ARBA" id="ARBA00022989"/>
    </source>
</evidence>